<evidence type="ECO:0000313" key="1">
    <source>
        <dbReference type="EMBL" id="VFU12342.1"/>
    </source>
</evidence>
<gene>
    <name evidence="1" type="ORF">SCFA_1320002</name>
</gene>
<reference evidence="1" key="1">
    <citation type="submission" date="2019-03" db="EMBL/GenBank/DDBJ databases">
        <authorList>
            <person name="Hao L."/>
        </authorList>
    </citation>
    <scope>NUCLEOTIDE SEQUENCE</scope>
</reference>
<dbReference type="AlphaFoldDB" id="A0A485LWP3"/>
<dbReference type="SUPFAM" id="SSF56935">
    <property type="entry name" value="Porins"/>
    <property type="match status" value="1"/>
</dbReference>
<accession>A0A485LWP3</accession>
<name>A0A485LWP3_9ZZZZ</name>
<proteinExistence type="predicted"/>
<dbReference type="Pfam" id="PF16930">
    <property type="entry name" value="Porin_5"/>
    <property type="match status" value="1"/>
</dbReference>
<organism evidence="1">
    <name type="scientific">anaerobic digester metagenome</name>
    <dbReference type="NCBI Taxonomy" id="1263854"/>
    <lineage>
        <taxon>unclassified sequences</taxon>
        <taxon>metagenomes</taxon>
        <taxon>ecological metagenomes</taxon>
    </lineage>
</organism>
<sequence>MKLRMFLCTSLIVCLLLPVPLLGQEKGQADEEQTAGGVTLRDCIENLTLKGDMLIRYELLDLDNPAEPDETRDRIRTRFRLGFDWKSRGENWQLSAGLATGGPAATSTLDTWSEEEYFETGDIRLDYAYASHNIEPVTFIAGQQKNPYQTSWLLWDSDVRPAGFTLQIDPGMFFLTAGGYDVIQIEVDQDFGILYAVQAGTEIELQDAGISVAVAYYDFDGDFERQFRRDNPNLDPDYEFNVIDLYASAEMDFGDIGLTVYGQVFKNIGAEGNAGQSILGGTLDPEEENVGWTAGIEAEFMRFVLEYTYAELGADAFVPGLTDATFGDGVGDTDLKGHIISLDFNVTKCFTVGGNVYIYEALERDNEPEAIQYHAELSYKF</sequence>
<protein>
    <submittedName>
        <fullName evidence="1">Outer membrane receptor for ferric coprogen and ferric-rhodotorulic acid</fullName>
    </submittedName>
</protein>
<dbReference type="EMBL" id="CAADRM010000038">
    <property type="protein sequence ID" value="VFU12342.1"/>
    <property type="molecule type" value="Genomic_DNA"/>
</dbReference>
<dbReference type="InterPro" id="IPR032638">
    <property type="entry name" value="Porin_5"/>
</dbReference>
<keyword evidence="1" id="KW-0675">Receptor</keyword>